<proteinExistence type="predicted"/>
<evidence type="ECO:0000256" key="1">
    <source>
        <dbReference type="SAM" id="SignalP"/>
    </source>
</evidence>
<reference evidence="3" key="1">
    <citation type="journal article" date="2019" name="Int. J. Syst. Evol. Microbiol.">
        <title>The Global Catalogue of Microorganisms (GCM) 10K type strain sequencing project: providing services to taxonomists for standard genome sequencing and annotation.</title>
        <authorList>
            <consortium name="The Broad Institute Genomics Platform"/>
            <consortium name="The Broad Institute Genome Sequencing Center for Infectious Disease"/>
            <person name="Wu L."/>
            <person name="Ma J."/>
        </authorList>
    </citation>
    <scope>NUCLEOTIDE SEQUENCE [LARGE SCALE GENOMIC DNA]</scope>
    <source>
        <strain evidence="3">KCTC 42087</strain>
    </source>
</reference>
<accession>A0ABW0ZZ02</accession>
<organism evidence="2 3">
    <name type="scientific">Actinomadura rugatobispora</name>
    <dbReference type="NCBI Taxonomy" id="1994"/>
    <lineage>
        <taxon>Bacteria</taxon>
        <taxon>Bacillati</taxon>
        <taxon>Actinomycetota</taxon>
        <taxon>Actinomycetes</taxon>
        <taxon>Streptosporangiales</taxon>
        <taxon>Thermomonosporaceae</taxon>
        <taxon>Actinomadura</taxon>
    </lineage>
</organism>
<comment type="caution">
    <text evidence="2">The sequence shown here is derived from an EMBL/GenBank/DDBJ whole genome shotgun (WGS) entry which is preliminary data.</text>
</comment>
<gene>
    <name evidence="2" type="ORF">ACFPZN_22630</name>
</gene>
<evidence type="ECO:0000313" key="2">
    <source>
        <dbReference type="EMBL" id="MFC5748426.1"/>
    </source>
</evidence>
<feature type="signal peptide" evidence="1">
    <location>
        <begin position="1"/>
        <end position="26"/>
    </location>
</feature>
<name>A0ABW0ZZ02_9ACTN</name>
<dbReference type="Proteomes" id="UP001596074">
    <property type="component" value="Unassembled WGS sequence"/>
</dbReference>
<keyword evidence="1" id="KW-0732">Signal</keyword>
<feature type="chain" id="PRO_5046321406" evidence="1">
    <location>
        <begin position="27"/>
        <end position="73"/>
    </location>
</feature>
<keyword evidence="3" id="KW-1185">Reference proteome</keyword>
<dbReference type="RefSeq" id="WP_378284086.1">
    <property type="nucleotide sequence ID" value="NZ_JBHSON010000031.1"/>
</dbReference>
<sequence length="73" mass="7686">MRIVRVMSTAVLGALSLTLVGGVAVAAEDNHWRAGTGNAAVAAPLDREYGIPLDREYGAPLDREYGTDGTRVT</sequence>
<protein>
    <submittedName>
        <fullName evidence="2">Uncharacterized protein</fullName>
    </submittedName>
</protein>
<evidence type="ECO:0000313" key="3">
    <source>
        <dbReference type="Proteomes" id="UP001596074"/>
    </source>
</evidence>
<dbReference type="EMBL" id="JBHSON010000031">
    <property type="protein sequence ID" value="MFC5748426.1"/>
    <property type="molecule type" value="Genomic_DNA"/>
</dbReference>